<evidence type="ECO:0000259" key="9">
    <source>
        <dbReference type="Pfam" id="PF00155"/>
    </source>
</evidence>
<dbReference type="PROSITE" id="PS00599">
    <property type="entry name" value="AA_TRANSFER_CLASS_2"/>
    <property type="match status" value="1"/>
</dbReference>
<accession>A0A2S5IY30</accession>
<evidence type="ECO:0000256" key="4">
    <source>
        <dbReference type="ARBA" id="ARBA00022898"/>
    </source>
</evidence>
<dbReference type="AlphaFoldDB" id="A0A2S5IY30"/>
<dbReference type="GO" id="GO:0030170">
    <property type="term" value="F:pyridoxal phosphate binding"/>
    <property type="evidence" value="ECO:0007669"/>
    <property type="project" value="UniProtKB-UniRule"/>
</dbReference>
<feature type="compositionally biased region" description="Low complexity" evidence="8">
    <location>
        <begin position="408"/>
        <end position="420"/>
    </location>
</feature>
<name>A0A2S5IY30_9MICC</name>
<dbReference type="InterPro" id="IPR015424">
    <property type="entry name" value="PyrdxlP-dep_Trfase"/>
</dbReference>
<feature type="binding site" description="in other chain" evidence="7">
    <location>
        <begin position="115"/>
        <end position="116"/>
    </location>
    <ligand>
        <name>pyridoxal 5'-phosphate</name>
        <dbReference type="ChEBI" id="CHEBI:597326"/>
        <note>ligand shared between dimeric partners</note>
    </ligand>
</feature>
<comment type="cofactor">
    <cofactor evidence="7">
        <name>pyridoxal 5'-phosphate</name>
        <dbReference type="ChEBI" id="CHEBI:597326"/>
    </cofactor>
    <text evidence="7">Binds 1 pyridoxal phosphate per subunit.</text>
</comment>
<comment type="function">
    <text evidence="7">Catalyzes the cleavage of 2-amino-3-ketobutyrate to glycine and acetyl-CoA.</text>
</comment>
<feature type="binding site" evidence="7">
    <location>
        <begin position="276"/>
        <end position="277"/>
    </location>
    <ligand>
        <name>pyridoxal 5'-phosphate</name>
        <dbReference type="ChEBI" id="CHEBI:597326"/>
        <note>ligand shared between dimeric partners</note>
    </ligand>
</feature>
<comment type="catalytic activity">
    <reaction evidence="7">
        <text>glycine + acetyl-CoA = (2S)-2-amino-3-oxobutanoate + CoA</text>
        <dbReference type="Rhea" id="RHEA:20736"/>
        <dbReference type="ChEBI" id="CHEBI:57287"/>
        <dbReference type="ChEBI" id="CHEBI:57288"/>
        <dbReference type="ChEBI" id="CHEBI:57305"/>
        <dbReference type="ChEBI" id="CHEBI:78948"/>
        <dbReference type="EC" id="2.3.1.29"/>
    </reaction>
</comment>
<proteinExistence type="inferred from homology"/>
<evidence type="ECO:0000256" key="2">
    <source>
        <dbReference type="ARBA" id="ARBA00011738"/>
    </source>
</evidence>
<dbReference type="HAMAP" id="MF_00985">
    <property type="entry name" value="2am3keto_CoA_ligase"/>
    <property type="match status" value="1"/>
</dbReference>
<feature type="modified residue" description="N6-(pyridoxal phosphate)lysine" evidence="7">
    <location>
        <position position="246"/>
    </location>
</feature>
<dbReference type="EMBL" id="PRKW01000003">
    <property type="protein sequence ID" value="PPB49506.1"/>
    <property type="molecule type" value="Genomic_DNA"/>
</dbReference>
<dbReference type="InterPro" id="IPR011282">
    <property type="entry name" value="2am3keto_CoA_ligase"/>
</dbReference>
<dbReference type="OrthoDB" id="9807157at2"/>
<dbReference type="Gene3D" id="3.90.1150.10">
    <property type="entry name" value="Aspartate Aminotransferase, domain 1"/>
    <property type="match status" value="1"/>
</dbReference>
<feature type="binding site" description="in other chain" evidence="7">
    <location>
        <begin position="212"/>
        <end position="215"/>
    </location>
    <ligand>
        <name>pyridoxal 5'-phosphate</name>
        <dbReference type="ChEBI" id="CHEBI:597326"/>
        <note>ligand shared between dimeric partners</note>
    </ligand>
</feature>
<dbReference type="CDD" id="cd06454">
    <property type="entry name" value="KBL_like"/>
    <property type="match status" value="1"/>
</dbReference>
<dbReference type="SUPFAM" id="SSF53383">
    <property type="entry name" value="PLP-dependent transferases"/>
    <property type="match status" value="1"/>
</dbReference>
<dbReference type="RefSeq" id="WP_104120995.1">
    <property type="nucleotide sequence ID" value="NZ_PRKW01000003.1"/>
</dbReference>
<dbReference type="NCBIfam" id="TIGR01822">
    <property type="entry name" value="2am3keto_CoA"/>
    <property type="match status" value="1"/>
</dbReference>
<dbReference type="Pfam" id="PF00155">
    <property type="entry name" value="Aminotran_1_2"/>
    <property type="match status" value="1"/>
</dbReference>
<gene>
    <name evidence="7" type="primary">kbl</name>
    <name evidence="10" type="ORF">C4K88_07380</name>
</gene>
<keyword evidence="3 7" id="KW-0808">Transferase</keyword>
<evidence type="ECO:0000256" key="7">
    <source>
        <dbReference type="HAMAP-Rule" id="MF_00985"/>
    </source>
</evidence>
<dbReference type="InterPro" id="IPR004839">
    <property type="entry name" value="Aminotransferase_I/II_large"/>
</dbReference>
<keyword evidence="4 7" id="KW-0663">Pyridoxal phosphate</keyword>
<reference evidence="10 11" key="1">
    <citation type="journal article" date="2014" name="Int. J. Syst. Evol. Microbiol.">
        <title>Arthrobacter pityocampae sp. nov., isolated from Thaumetopoea pityocampa (Lep., Thaumetopoeidae).</title>
        <authorList>
            <person name="Ince I.A."/>
            <person name="Demirbag Z."/>
            <person name="Kati H."/>
        </authorList>
    </citation>
    <scope>NUCLEOTIDE SEQUENCE [LARGE SCALE GENOMIC DNA]</scope>
    <source>
        <strain evidence="10 11">Tp2</strain>
    </source>
</reference>
<dbReference type="GO" id="GO:0005829">
    <property type="term" value="C:cytosol"/>
    <property type="evidence" value="ECO:0007669"/>
    <property type="project" value="TreeGrafter"/>
</dbReference>
<dbReference type="InterPro" id="IPR015421">
    <property type="entry name" value="PyrdxlP-dep_Trfase_major"/>
</dbReference>
<dbReference type="InterPro" id="IPR050087">
    <property type="entry name" value="AON_synthase_class-II"/>
</dbReference>
<feature type="binding site" description="in other chain" evidence="7">
    <location>
        <position position="187"/>
    </location>
    <ligand>
        <name>pyridoxal 5'-phosphate</name>
        <dbReference type="ChEBI" id="CHEBI:597326"/>
        <note>ligand shared between dimeric partners</note>
    </ligand>
</feature>
<keyword evidence="11" id="KW-1185">Reference proteome</keyword>
<evidence type="ECO:0000256" key="6">
    <source>
        <dbReference type="ARBA" id="ARBA00047715"/>
    </source>
</evidence>
<dbReference type="GO" id="GO:0019518">
    <property type="term" value="P:L-threonine catabolic process to glycine"/>
    <property type="evidence" value="ECO:0007669"/>
    <property type="project" value="UniProtKB-UniRule"/>
</dbReference>
<comment type="subunit">
    <text evidence="2 7">Homodimer.</text>
</comment>
<dbReference type="UniPathway" id="UPA00046">
    <property type="reaction ID" value="UER00506"/>
</dbReference>
<comment type="pathway">
    <text evidence="7">Amino-acid degradation; L-threonine degradation via oxydo-reductase pathway; glycine from L-threonine: step 2/2.</text>
</comment>
<dbReference type="PANTHER" id="PTHR13693:SF102">
    <property type="entry name" value="2-AMINO-3-KETOBUTYRATE COENZYME A LIGASE, MITOCHONDRIAL"/>
    <property type="match status" value="1"/>
</dbReference>
<dbReference type="InterPro" id="IPR001917">
    <property type="entry name" value="Aminotrans_II_pyridoxalP_BS"/>
</dbReference>
<dbReference type="FunFam" id="3.40.640.10:FF:000006">
    <property type="entry name" value="5-aminolevulinate synthase, mitochondrial"/>
    <property type="match status" value="1"/>
</dbReference>
<comment type="catalytic activity">
    <reaction evidence="6">
        <text>6-carboxyhexanoyl-[ACP] + L-alanine + H(+) = (8S)-8-amino-7-oxononanoate + holo-[ACP] + CO2</text>
        <dbReference type="Rhea" id="RHEA:42288"/>
        <dbReference type="Rhea" id="RHEA-COMP:9685"/>
        <dbReference type="Rhea" id="RHEA-COMP:9955"/>
        <dbReference type="ChEBI" id="CHEBI:15378"/>
        <dbReference type="ChEBI" id="CHEBI:16526"/>
        <dbReference type="ChEBI" id="CHEBI:57972"/>
        <dbReference type="ChEBI" id="CHEBI:64479"/>
        <dbReference type="ChEBI" id="CHEBI:78846"/>
        <dbReference type="ChEBI" id="CHEBI:149468"/>
        <dbReference type="EC" id="2.3.1.47"/>
    </reaction>
</comment>
<evidence type="ECO:0000313" key="10">
    <source>
        <dbReference type="EMBL" id="PPB49506.1"/>
    </source>
</evidence>
<protein>
    <recommendedName>
        <fullName evidence="7">2-amino-3-ketobutyrate coenzyme A ligase</fullName>
        <shortName evidence="7">AKB ligase</shortName>
        <ecNumber evidence="7">2.3.1.29</ecNumber>
    </recommendedName>
    <alternativeName>
        <fullName evidence="7">Glycine acetyltransferase</fullName>
    </alternativeName>
</protein>
<dbReference type="Proteomes" id="UP000239297">
    <property type="component" value="Unassembled WGS sequence"/>
</dbReference>
<feature type="binding site" evidence="7">
    <location>
        <position position="370"/>
    </location>
    <ligand>
        <name>substrate</name>
    </ligand>
</feature>
<sequence>MYSAVRDQLAGELDEIRRAGLFKHERRITSPQSSHITAGALGADDARVLNFCANNYLGLADHPDIIAAAKAALDERGFGMASVRFICGTQDLHLELERRVSRFLGTEDTILFSSCFDANGGVFESLLGPEDAVISDALNHASIIDGIRLCKAQRFRYANRDLADLEAKLQEASGARRRLVVTDGVFSMDGYLAPLEAICDLAERYDAMVMVDDSHAVGFMGATGAGTPEHAGVADRVDIFTGTFGKALGGASGGYVAARAEIVALLRQRARPYLFSNSLAPSIVAATLTALDLVETSGELREALTANAALFRRRMTEKGFDLLDGEHAIVPVMFGDAVLAARTADAMLAQGVFVTAFSYPVVPKGAARIRVQLSAAHTPADVEACVRAFVAARAAVAADPADGGGSASDGDAPGAHVGGA</sequence>
<evidence type="ECO:0000313" key="11">
    <source>
        <dbReference type="Proteomes" id="UP000239297"/>
    </source>
</evidence>
<feature type="region of interest" description="Disordered" evidence="8">
    <location>
        <begin position="400"/>
        <end position="420"/>
    </location>
</feature>
<dbReference type="EC" id="2.3.1.29" evidence="7"/>
<evidence type="ECO:0000256" key="5">
    <source>
        <dbReference type="ARBA" id="ARBA00023315"/>
    </source>
</evidence>
<dbReference type="NCBIfam" id="NF005394">
    <property type="entry name" value="PRK06939.1"/>
    <property type="match status" value="1"/>
</dbReference>
<evidence type="ECO:0000256" key="8">
    <source>
        <dbReference type="SAM" id="MobiDB-lite"/>
    </source>
</evidence>
<dbReference type="GO" id="GO:0008890">
    <property type="term" value="F:glycine C-acetyltransferase activity"/>
    <property type="evidence" value="ECO:0007669"/>
    <property type="project" value="UniProtKB-UniRule"/>
</dbReference>
<keyword evidence="5 7" id="KW-0012">Acyltransferase</keyword>
<evidence type="ECO:0000256" key="3">
    <source>
        <dbReference type="ARBA" id="ARBA00022679"/>
    </source>
</evidence>
<feature type="domain" description="Aminotransferase class I/classII large" evidence="9">
    <location>
        <begin position="47"/>
        <end position="388"/>
    </location>
</feature>
<dbReference type="GO" id="GO:0008710">
    <property type="term" value="F:8-amino-7-oxononanoate synthase activity"/>
    <property type="evidence" value="ECO:0007669"/>
    <property type="project" value="UniProtKB-EC"/>
</dbReference>
<comment type="similarity">
    <text evidence="1 7">Belongs to the class-II pyridoxal-phosphate-dependent aminotransferase family.</text>
</comment>
<feature type="binding site" evidence="7">
    <location>
        <position position="140"/>
    </location>
    <ligand>
        <name>substrate</name>
    </ligand>
</feature>
<dbReference type="PANTHER" id="PTHR13693">
    <property type="entry name" value="CLASS II AMINOTRANSFERASE/8-AMINO-7-OXONONANOATE SYNTHASE"/>
    <property type="match status" value="1"/>
</dbReference>
<dbReference type="InterPro" id="IPR015422">
    <property type="entry name" value="PyrdxlP-dep_Trfase_small"/>
</dbReference>
<evidence type="ECO:0000256" key="1">
    <source>
        <dbReference type="ARBA" id="ARBA00008392"/>
    </source>
</evidence>
<dbReference type="Gene3D" id="3.40.640.10">
    <property type="entry name" value="Type I PLP-dependent aspartate aminotransferase-like (Major domain)"/>
    <property type="match status" value="1"/>
</dbReference>
<feature type="binding site" description="in other chain" evidence="7">
    <location>
        <begin position="243"/>
        <end position="246"/>
    </location>
    <ligand>
        <name>pyridoxal 5'-phosphate</name>
        <dbReference type="ChEBI" id="CHEBI:597326"/>
        <note>ligand shared between dimeric partners</note>
    </ligand>
</feature>
<comment type="caution">
    <text evidence="10">The sequence shown here is derived from an EMBL/GenBank/DDBJ whole genome shotgun (WGS) entry which is preliminary data.</text>
</comment>
<organism evidence="10 11">
    <name type="scientific">Arthrobacter pityocampae</name>
    <dbReference type="NCBI Taxonomy" id="547334"/>
    <lineage>
        <taxon>Bacteria</taxon>
        <taxon>Bacillati</taxon>
        <taxon>Actinomycetota</taxon>
        <taxon>Actinomycetes</taxon>
        <taxon>Micrococcales</taxon>
        <taxon>Micrococcaceae</taxon>
        <taxon>Arthrobacter</taxon>
    </lineage>
</organism>